<dbReference type="EMBL" id="CP041636">
    <property type="protein sequence ID" value="QDO99102.1"/>
    <property type="molecule type" value="Genomic_DNA"/>
</dbReference>
<dbReference type="Gene3D" id="3.40.50.2000">
    <property type="entry name" value="Glycogen Phosphorylase B"/>
    <property type="match status" value="1"/>
</dbReference>
<dbReference type="Gene3D" id="3.40.50.11380">
    <property type="match status" value="1"/>
</dbReference>
<dbReference type="Pfam" id="PF13844">
    <property type="entry name" value="Glyco_transf_41"/>
    <property type="match status" value="2"/>
</dbReference>
<dbReference type="RefSeq" id="WP_144258098.1">
    <property type="nucleotide sequence ID" value="NZ_CP041636.1"/>
</dbReference>
<dbReference type="EC" id="2.4.1.255" evidence="3"/>
<evidence type="ECO:0000313" key="10">
    <source>
        <dbReference type="Proteomes" id="UP000317496"/>
    </source>
</evidence>
<accession>A0A516H5S4</accession>
<dbReference type="PANTHER" id="PTHR44998:SF1">
    <property type="entry name" value="UDP-N-ACETYLGLUCOSAMINE--PEPTIDE N-ACETYLGLUCOSAMINYLTRANSFERASE 110 KDA SUBUNIT"/>
    <property type="match status" value="1"/>
</dbReference>
<sequence length="684" mass="76935">MSSSHFESLVATLAERPMPITELIDQAARLQTSGEADKAILLYRLWDKCNPTDPFRYVAGFNLGTLLSARGDLPAAKAVYEETVTANPDFYPAYINLGNVLERMGNANAAVNQWNLIVQRLATLTAPAIEHKKTAYKQIGRVLESNLQHASCEAVLRQGLTLDPKQNDVAQHFLSQRMILNKWPVVEPWEGVTRMDLMKGFSPLSSGAYSDDPLFQLGGAWAYNRGIGDPSLNGEYLWQTTARKPSKRLRIGYLSSDLREHAIGFLMSELFELHDREKVEVFAYYCGIKTDDPTKRRINAAVEHWIDVSDMDDRAAAERIAADNIDILVDVNGYTRDARTKALSYRPAPVIVNWLGYPGSMASPYHQYIIADEWLIPKDFEVYYTEKVARLPCYQPTDRKRVIATEQPTRADAGLPEDAVVFCCFNGAHKLRKLTFDRWMQILANVPNSVLWLLGSSDVTHETLREGAKARGISPDRIIFAAKQPNPRHLARYPLADLFLDTFPYGAHTTASDALWMGVPVLTFSGRGFASRVCGSLVQAVGMPEMICESPEDYVKKAIALGNDRAALKKCRDKLAKVRDTSVLFDMNGLARSLEGLYQQMWQDFEKGAIPVPDLANLDLYHELSCEEDHEAQEMLAKDNFNGFYQAKIAARHKFRPVPEDRRLWTAKVIKATEQAYMGKKRAS</sequence>
<dbReference type="Proteomes" id="UP000317496">
    <property type="component" value="Chromosome"/>
</dbReference>
<protein>
    <recommendedName>
        <fullName evidence="3">protein O-GlcNAc transferase</fullName>
        <ecNumber evidence="3">2.4.1.255</ecNumber>
    </recommendedName>
</protein>
<evidence type="ECO:0000256" key="1">
    <source>
        <dbReference type="ARBA" id="ARBA00004922"/>
    </source>
</evidence>
<evidence type="ECO:0000313" key="9">
    <source>
        <dbReference type="EMBL" id="QDO99102.1"/>
    </source>
</evidence>
<proteinExistence type="inferred from homology"/>
<evidence type="ECO:0000259" key="8">
    <source>
        <dbReference type="Pfam" id="PF13844"/>
    </source>
</evidence>
<reference evidence="9 10" key="1">
    <citation type="submission" date="2019-07" db="EMBL/GenBank/DDBJ databases">
        <title>Genome sequencing for Ferrovibrio sp. K5.</title>
        <authorList>
            <person name="Park S.-J."/>
        </authorList>
    </citation>
    <scope>NUCLEOTIDE SEQUENCE [LARGE SCALE GENOMIC DNA]</scope>
    <source>
        <strain evidence="9 10">K5</strain>
    </source>
</reference>
<dbReference type="OrthoDB" id="146908at2"/>
<name>A0A516H5S4_9PROT</name>
<dbReference type="GO" id="GO:0097363">
    <property type="term" value="F:protein O-acetylglucosaminyltransferase activity"/>
    <property type="evidence" value="ECO:0007669"/>
    <property type="project" value="UniProtKB-EC"/>
</dbReference>
<feature type="domain" description="O-GlcNAc transferase C-terminal" evidence="8">
    <location>
        <begin position="236"/>
        <end position="392"/>
    </location>
</feature>
<dbReference type="PANTHER" id="PTHR44998">
    <property type="match status" value="1"/>
</dbReference>
<keyword evidence="5 9" id="KW-0808">Transferase</keyword>
<evidence type="ECO:0000256" key="7">
    <source>
        <dbReference type="ARBA" id="ARBA00022803"/>
    </source>
</evidence>
<keyword evidence="10" id="KW-1185">Reference proteome</keyword>
<evidence type="ECO:0000256" key="3">
    <source>
        <dbReference type="ARBA" id="ARBA00011970"/>
    </source>
</evidence>
<gene>
    <name evidence="9" type="ORF">FNB15_18305</name>
</gene>
<dbReference type="SMART" id="SM00028">
    <property type="entry name" value="TPR"/>
    <property type="match status" value="3"/>
</dbReference>
<dbReference type="AlphaFoldDB" id="A0A516H5S4"/>
<dbReference type="KEGG" id="fer:FNB15_18305"/>
<evidence type="ECO:0000256" key="5">
    <source>
        <dbReference type="ARBA" id="ARBA00022679"/>
    </source>
</evidence>
<feature type="domain" description="O-GlcNAc transferase C-terminal" evidence="8">
    <location>
        <begin position="409"/>
        <end position="591"/>
    </location>
</feature>
<dbReference type="Gene3D" id="1.25.40.10">
    <property type="entry name" value="Tetratricopeptide repeat domain"/>
    <property type="match status" value="1"/>
</dbReference>
<comment type="similarity">
    <text evidence="2">Belongs to the glycosyltransferase 41 family. O-GlcNAc transferase subfamily.</text>
</comment>
<dbReference type="InterPro" id="IPR019734">
    <property type="entry name" value="TPR_rpt"/>
</dbReference>
<dbReference type="SUPFAM" id="SSF53756">
    <property type="entry name" value="UDP-Glycosyltransferase/glycogen phosphorylase"/>
    <property type="match status" value="1"/>
</dbReference>
<dbReference type="SUPFAM" id="SSF48452">
    <property type="entry name" value="TPR-like"/>
    <property type="match status" value="1"/>
</dbReference>
<dbReference type="InterPro" id="IPR011990">
    <property type="entry name" value="TPR-like_helical_dom_sf"/>
</dbReference>
<dbReference type="InterPro" id="IPR029489">
    <property type="entry name" value="OGT/SEC/SPY_C"/>
</dbReference>
<keyword evidence="4" id="KW-0328">Glycosyltransferase</keyword>
<evidence type="ECO:0000256" key="6">
    <source>
        <dbReference type="ARBA" id="ARBA00022737"/>
    </source>
</evidence>
<evidence type="ECO:0000256" key="4">
    <source>
        <dbReference type="ARBA" id="ARBA00022676"/>
    </source>
</evidence>
<evidence type="ECO:0000256" key="2">
    <source>
        <dbReference type="ARBA" id="ARBA00005386"/>
    </source>
</evidence>
<organism evidence="9 10">
    <name type="scientific">Ferrovibrio terrae</name>
    <dbReference type="NCBI Taxonomy" id="2594003"/>
    <lineage>
        <taxon>Bacteria</taxon>
        <taxon>Pseudomonadati</taxon>
        <taxon>Pseudomonadota</taxon>
        <taxon>Alphaproteobacteria</taxon>
        <taxon>Rhodospirillales</taxon>
        <taxon>Rhodospirillaceae</taxon>
        <taxon>Ferrovibrio</taxon>
    </lineage>
</organism>
<comment type="pathway">
    <text evidence="1">Protein modification; protein glycosylation.</text>
</comment>
<keyword evidence="7" id="KW-0802">TPR repeat</keyword>
<keyword evidence="6" id="KW-0677">Repeat</keyword>